<dbReference type="EMBL" id="AP019791">
    <property type="protein sequence ID" value="BBL80621.1"/>
    <property type="molecule type" value="Genomic_DNA"/>
</dbReference>
<dbReference type="InterPro" id="IPR015860">
    <property type="entry name" value="ABC_transpr_TagH-like"/>
</dbReference>
<evidence type="ECO:0000313" key="8">
    <source>
        <dbReference type="Proteomes" id="UP000318065"/>
    </source>
</evidence>
<keyword evidence="3" id="KW-0547">Nucleotide-binding</keyword>
<dbReference type="InterPro" id="IPR050683">
    <property type="entry name" value="Bact_Polysacc_Export_ATP-bd"/>
</dbReference>
<dbReference type="SMART" id="SM00382">
    <property type="entry name" value="AAA"/>
    <property type="match status" value="1"/>
</dbReference>
<dbReference type="InterPro" id="IPR003439">
    <property type="entry name" value="ABC_transporter-like_ATP-bd"/>
</dbReference>
<evidence type="ECO:0000313" key="7">
    <source>
        <dbReference type="EMBL" id="BBL80621.1"/>
    </source>
</evidence>
<dbReference type="InterPro" id="IPR017871">
    <property type="entry name" value="ABC_transporter-like_CS"/>
</dbReference>
<dbReference type="GO" id="GO:0005524">
    <property type="term" value="F:ATP binding"/>
    <property type="evidence" value="ECO:0007669"/>
    <property type="project" value="UniProtKB-KW"/>
</dbReference>
<dbReference type="PROSITE" id="PS00211">
    <property type="entry name" value="ABC_TRANSPORTER_1"/>
    <property type="match status" value="1"/>
</dbReference>
<keyword evidence="4 7" id="KW-0067">ATP-binding</keyword>
<evidence type="ECO:0000256" key="1">
    <source>
        <dbReference type="ARBA" id="ARBA00005417"/>
    </source>
</evidence>
<dbReference type="SUPFAM" id="SSF52540">
    <property type="entry name" value="P-loop containing nucleoside triphosphate hydrolases"/>
    <property type="match status" value="1"/>
</dbReference>
<evidence type="ECO:0000256" key="5">
    <source>
        <dbReference type="SAM" id="MobiDB-lite"/>
    </source>
</evidence>
<comment type="similarity">
    <text evidence="1">Belongs to the ABC transporter superfamily.</text>
</comment>
<dbReference type="PANTHER" id="PTHR46743">
    <property type="entry name" value="TEICHOIC ACIDS EXPORT ATP-BINDING PROTEIN TAGH"/>
    <property type="match status" value="1"/>
</dbReference>
<dbReference type="PROSITE" id="PS50893">
    <property type="entry name" value="ABC_TRANSPORTER_2"/>
    <property type="match status" value="1"/>
</dbReference>
<dbReference type="GO" id="GO:0016020">
    <property type="term" value="C:membrane"/>
    <property type="evidence" value="ECO:0007669"/>
    <property type="project" value="InterPro"/>
</dbReference>
<dbReference type="Pfam" id="PF14524">
    <property type="entry name" value="Wzt_C"/>
    <property type="match status" value="1"/>
</dbReference>
<dbReference type="InterPro" id="IPR027417">
    <property type="entry name" value="P-loop_NTPase"/>
</dbReference>
<name>A0A510HKR2_9ACTN</name>
<dbReference type="GO" id="GO:0016887">
    <property type="term" value="F:ATP hydrolysis activity"/>
    <property type="evidence" value="ECO:0007669"/>
    <property type="project" value="InterPro"/>
</dbReference>
<accession>A0A510HKR2</accession>
<proteinExistence type="inferred from homology"/>
<evidence type="ECO:0000256" key="2">
    <source>
        <dbReference type="ARBA" id="ARBA00022448"/>
    </source>
</evidence>
<dbReference type="Gene3D" id="2.70.50.60">
    <property type="entry name" value="abc- transporter (atp binding component) like domain"/>
    <property type="match status" value="1"/>
</dbReference>
<dbReference type="CDD" id="cd03220">
    <property type="entry name" value="ABC_KpsT_Wzt"/>
    <property type="match status" value="1"/>
</dbReference>
<dbReference type="Pfam" id="PF00005">
    <property type="entry name" value="ABC_tran"/>
    <property type="match status" value="1"/>
</dbReference>
<dbReference type="Proteomes" id="UP000318065">
    <property type="component" value="Chromosome"/>
</dbReference>
<evidence type="ECO:0000256" key="3">
    <source>
        <dbReference type="ARBA" id="ARBA00022741"/>
    </source>
</evidence>
<dbReference type="GO" id="GO:0140359">
    <property type="term" value="F:ABC-type transporter activity"/>
    <property type="evidence" value="ECO:0007669"/>
    <property type="project" value="InterPro"/>
</dbReference>
<evidence type="ECO:0000259" key="6">
    <source>
        <dbReference type="PROSITE" id="PS50893"/>
    </source>
</evidence>
<feature type="compositionally biased region" description="Basic and acidic residues" evidence="5">
    <location>
        <begin position="262"/>
        <end position="278"/>
    </location>
</feature>
<protein>
    <submittedName>
        <fullName evidence="7">Sugar ABC transporter ATP-binding protein</fullName>
    </submittedName>
</protein>
<reference evidence="7" key="1">
    <citation type="journal article" date="2019" name="Microbiol. Resour. Announc.">
        <title>Complete Genome Sequence of Rubrobacter xylanophilus Strain AA3-22, Isolated from Arima Onsen in Japan.</title>
        <authorList>
            <person name="Tomariguchi N."/>
            <person name="Miyazaki K."/>
        </authorList>
    </citation>
    <scope>NUCLEOTIDE SEQUENCE [LARGE SCALE GENOMIC DNA]</scope>
    <source>
        <strain evidence="7">AA3-22</strain>
    </source>
</reference>
<feature type="region of interest" description="Disordered" evidence="5">
    <location>
        <begin position="256"/>
        <end position="281"/>
    </location>
</feature>
<gene>
    <name evidence="7" type="ORF">RxyAA322_24750</name>
</gene>
<feature type="domain" description="ABC transporter" evidence="6">
    <location>
        <begin position="27"/>
        <end position="245"/>
    </location>
</feature>
<dbReference type="PANTHER" id="PTHR46743:SF2">
    <property type="entry name" value="TEICHOIC ACIDS EXPORT ATP-BINDING PROTEIN TAGH"/>
    <property type="match status" value="1"/>
</dbReference>
<dbReference type="RefSeq" id="WP_172620840.1">
    <property type="nucleotide sequence ID" value="NZ_AP019791.1"/>
</dbReference>
<organism evidence="7 8">
    <name type="scientific">Rubrobacter xylanophilus</name>
    <dbReference type="NCBI Taxonomy" id="49319"/>
    <lineage>
        <taxon>Bacteria</taxon>
        <taxon>Bacillati</taxon>
        <taxon>Actinomycetota</taxon>
        <taxon>Rubrobacteria</taxon>
        <taxon>Rubrobacterales</taxon>
        <taxon>Rubrobacteraceae</taxon>
        <taxon>Rubrobacter</taxon>
    </lineage>
</organism>
<dbReference type="AlphaFoldDB" id="A0A510HKR2"/>
<dbReference type="Gene3D" id="3.40.50.300">
    <property type="entry name" value="P-loop containing nucleotide triphosphate hydrolases"/>
    <property type="match status" value="1"/>
</dbReference>
<keyword evidence="8" id="KW-1185">Reference proteome</keyword>
<evidence type="ECO:0000256" key="4">
    <source>
        <dbReference type="ARBA" id="ARBA00022840"/>
    </source>
</evidence>
<dbReference type="InterPro" id="IPR003593">
    <property type="entry name" value="AAA+_ATPase"/>
</dbReference>
<keyword evidence="2" id="KW-0813">Transport</keyword>
<dbReference type="CDD" id="cd10147">
    <property type="entry name" value="Wzt_C-like"/>
    <property type="match status" value="1"/>
</dbReference>
<sequence length="432" mass="48234">MRPAVSLRGVSKRYRIYPRQRHRLLEAATLGLLRRSRDFWALRDIDLDVHPGTSLGILGRNGAGKSTLLQIISGVLQPTTGTVRTEGRLVMLQMGAGMNPEFTGRENVMLNGLILGIDRRKLLERFDEIEAFADIGEFMDQPLKTYSSGMRARLGFAVAVNVEPDILIVDETLSVGDAVFRHMCLQKMKEMRDRGTTILFVSHGLGQVKSFCNRAILLHEGRLLFHGETAETLDRYQALLSEIEARRDRGRKADYVADDENGGEKPAFREDASLDRRPGSFRHGTGEARLAGVEILDGRGAPVESVSPESPVTVRLHLEYLKDVESSVLAIALRNHMGLDIFSTNTNLERRRLGRRRSGERLVVDFAFERMPLRHGTYSVSAGILDGSNSNIHLDWVDVAAAFKVEKPDDRGPIPGLFHIPAEVRLHEPEEG</sequence>
<dbReference type="InterPro" id="IPR029439">
    <property type="entry name" value="Wzt_C"/>
</dbReference>